<dbReference type="InterPro" id="IPR027417">
    <property type="entry name" value="P-loop_NTPase"/>
</dbReference>
<keyword evidence="2" id="KW-1185">Reference proteome</keyword>
<gene>
    <name evidence="1" type="ORF">DT065_08280</name>
</gene>
<proteinExistence type="predicted"/>
<dbReference type="RefSeq" id="WP_114372430.1">
    <property type="nucleotide sequence ID" value="NZ_CP031092.1"/>
</dbReference>
<dbReference type="Proteomes" id="UP000252100">
    <property type="component" value="Chromosome"/>
</dbReference>
<organism evidence="1 2">
    <name type="scientific">Salicibibacter kimchii</name>
    <dbReference type="NCBI Taxonomy" id="2099786"/>
    <lineage>
        <taxon>Bacteria</taxon>
        <taxon>Bacillati</taxon>
        <taxon>Bacillota</taxon>
        <taxon>Bacilli</taxon>
        <taxon>Bacillales</taxon>
        <taxon>Bacillaceae</taxon>
        <taxon>Salicibibacter</taxon>
    </lineage>
</organism>
<protein>
    <submittedName>
        <fullName evidence="1">Uncharacterized protein</fullName>
    </submittedName>
</protein>
<name>A0A345BYJ1_9BACI</name>
<dbReference type="EMBL" id="CP031092">
    <property type="protein sequence ID" value="AXF56022.1"/>
    <property type="molecule type" value="Genomic_DNA"/>
</dbReference>
<accession>A0A345BYJ1</accession>
<dbReference type="KEGG" id="rue:DT065_08280"/>
<dbReference type="OrthoDB" id="9802848at2"/>
<evidence type="ECO:0000313" key="2">
    <source>
        <dbReference type="Proteomes" id="UP000252100"/>
    </source>
</evidence>
<dbReference type="Gene3D" id="3.40.50.300">
    <property type="entry name" value="P-loop containing nucleotide triphosphate hydrolases"/>
    <property type="match status" value="1"/>
</dbReference>
<sequence>MDTLFLAMPISGKGKLQQYIGRLQRANANKTSIEVYDYVDINVPRLQKMYEKRKKGYKALGFKTQDDRKDGEQIRLF</sequence>
<dbReference type="AlphaFoldDB" id="A0A345BYJ1"/>
<evidence type="ECO:0000313" key="1">
    <source>
        <dbReference type="EMBL" id="AXF56022.1"/>
    </source>
</evidence>
<reference evidence="1 2" key="1">
    <citation type="journal article" date="2018" name="J. Microbiol.">
        <title>Salicibibacter kimchii gen. nov., sp. nov., a moderately halophilic and alkalitolerant bacterium in the family Bacillaceae, isolated from kimchi.</title>
        <authorList>
            <person name="Jang J.Y."/>
            <person name="Oh Y.J."/>
            <person name="Lim S.K."/>
            <person name="Park H.K."/>
            <person name="Lee C."/>
            <person name="Kim J.Y."/>
            <person name="Lee M.A."/>
            <person name="Choi H.J."/>
        </authorList>
    </citation>
    <scope>NUCLEOTIDE SEQUENCE [LARGE SCALE GENOMIC DNA]</scope>
    <source>
        <strain evidence="1 2">NKC1-1</strain>
    </source>
</reference>